<evidence type="ECO:0000313" key="2">
    <source>
        <dbReference type="Proteomes" id="UP001187192"/>
    </source>
</evidence>
<comment type="caution">
    <text evidence="1">The sequence shown here is derived from an EMBL/GenBank/DDBJ whole genome shotgun (WGS) entry which is preliminary data.</text>
</comment>
<evidence type="ECO:0000313" key="1">
    <source>
        <dbReference type="EMBL" id="GMN45099.1"/>
    </source>
</evidence>
<dbReference type="AlphaFoldDB" id="A0AA88DIF2"/>
<dbReference type="Proteomes" id="UP001187192">
    <property type="component" value="Unassembled WGS sequence"/>
</dbReference>
<reference evidence="1" key="1">
    <citation type="submission" date="2023-07" db="EMBL/GenBank/DDBJ databases">
        <title>draft genome sequence of fig (Ficus carica).</title>
        <authorList>
            <person name="Takahashi T."/>
            <person name="Nishimura K."/>
        </authorList>
    </citation>
    <scope>NUCLEOTIDE SEQUENCE</scope>
</reference>
<gene>
    <name evidence="1" type="ORF">TIFTF001_014293</name>
</gene>
<organism evidence="1 2">
    <name type="scientific">Ficus carica</name>
    <name type="common">Common fig</name>
    <dbReference type="NCBI Taxonomy" id="3494"/>
    <lineage>
        <taxon>Eukaryota</taxon>
        <taxon>Viridiplantae</taxon>
        <taxon>Streptophyta</taxon>
        <taxon>Embryophyta</taxon>
        <taxon>Tracheophyta</taxon>
        <taxon>Spermatophyta</taxon>
        <taxon>Magnoliopsida</taxon>
        <taxon>eudicotyledons</taxon>
        <taxon>Gunneridae</taxon>
        <taxon>Pentapetalae</taxon>
        <taxon>rosids</taxon>
        <taxon>fabids</taxon>
        <taxon>Rosales</taxon>
        <taxon>Moraceae</taxon>
        <taxon>Ficeae</taxon>
        <taxon>Ficus</taxon>
    </lineage>
</organism>
<sequence length="144" mass="16868">MAVANKTWYYELATSPVWLWDEHIDVAFYYLKKKIRQYPELEQRQVTTVDTFFSAKVRGLWSMYQRSPETFDWDSCDSILRLMLGVRYEGPHNSKVRDGVEALSKFIPLLADRLSLFEFKPREPPGTYPIPVTIMTDIPRQGNG</sequence>
<protein>
    <submittedName>
        <fullName evidence="1">Uncharacterized protein</fullName>
    </submittedName>
</protein>
<keyword evidence="2" id="KW-1185">Reference proteome</keyword>
<accession>A0AA88DIF2</accession>
<name>A0AA88DIF2_FICCA</name>
<dbReference type="EMBL" id="BTGU01000019">
    <property type="protein sequence ID" value="GMN45099.1"/>
    <property type="molecule type" value="Genomic_DNA"/>
</dbReference>
<proteinExistence type="predicted"/>